<keyword evidence="2" id="KW-1185">Reference proteome</keyword>
<gene>
    <name evidence="1" type="ORF">GCM10023185_26470</name>
</gene>
<protein>
    <recommendedName>
        <fullName evidence="3">DUF3108 domain-containing protein</fullName>
    </recommendedName>
</protein>
<reference evidence="2" key="1">
    <citation type="journal article" date="2019" name="Int. J. Syst. Evol. Microbiol.">
        <title>The Global Catalogue of Microorganisms (GCM) 10K type strain sequencing project: providing services to taxonomists for standard genome sequencing and annotation.</title>
        <authorList>
            <consortium name="The Broad Institute Genomics Platform"/>
            <consortium name="The Broad Institute Genome Sequencing Center for Infectious Disease"/>
            <person name="Wu L."/>
            <person name="Ma J."/>
        </authorList>
    </citation>
    <scope>NUCLEOTIDE SEQUENCE [LARGE SCALE GENOMIC DNA]</scope>
    <source>
        <strain evidence="2">JCM 17923</strain>
    </source>
</reference>
<dbReference type="Proteomes" id="UP001501153">
    <property type="component" value="Unassembled WGS sequence"/>
</dbReference>
<dbReference type="RefSeq" id="WP_345236539.1">
    <property type="nucleotide sequence ID" value="NZ_BAABGZ010000029.1"/>
</dbReference>
<name>A0ABP8IJG7_9BACT</name>
<evidence type="ECO:0000313" key="1">
    <source>
        <dbReference type="EMBL" id="GAA4359679.1"/>
    </source>
</evidence>
<dbReference type="EMBL" id="BAABGZ010000029">
    <property type="protein sequence ID" value="GAA4359679.1"/>
    <property type="molecule type" value="Genomic_DNA"/>
</dbReference>
<proteinExistence type="predicted"/>
<evidence type="ECO:0008006" key="3">
    <source>
        <dbReference type="Google" id="ProtNLM"/>
    </source>
</evidence>
<evidence type="ECO:0000313" key="2">
    <source>
        <dbReference type="Proteomes" id="UP001501153"/>
    </source>
</evidence>
<comment type="caution">
    <text evidence="1">The sequence shown here is derived from an EMBL/GenBank/DDBJ whole genome shotgun (WGS) entry which is preliminary data.</text>
</comment>
<organism evidence="1 2">
    <name type="scientific">Hymenobacter saemangeumensis</name>
    <dbReference type="NCBI Taxonomy" id="1084522"/>
    <lineage>
        <taxon>Bacteria</taxon>
        <taxon>Pseudomonadati</taxon>
        <taxon>Bacteroidota</taxon>
        <taxon>Cytophagia</taxon>
        <taxon>Cytophagales</taxon>
        <taxon>Hymenobacteraceae</taxon>
        <taxon>Hymenobacter</taxon>
    </lineage>
</organism>
<sequence>MIPFTSPAQRAGLLTSLFAILLLGALPTQAQKSLVFPKMGTTTQYHLVAGPGVSLKDKRTYPALTLTQRPELVNGTQYISFFYAFKNAKGLPMPFFNVRRKGSEVLALFMAGDSLAPARLKALRAQYTNGQSESPLLKFDATTGQKWRCYTWTGDDSYGPSYFDVTLAEIRKTAGEPVYVFKLEETTLMPDGGVLRELLVSPDKGIIGLTLQGEQFHRLTFEVNPGQ</sequence>
<accession>A0ABP8IJG7</accession>